<dbReference type="NCBIfam" id="TIGR01408">
    <property type="entry name" value="Ube1"/>
    <property type="match status" value="1"/>
</dbReference>
<dbReference type="Pfam" id="PF09358">
    <property type="entry name" value="E1_UFD"/>
    <property type="match status" value="1"/>
</dbReference>
<evidence type="ECO:0000313" key="10">
    <source>
        <dbReference type="EMBL" id="KAK6589605.1"/>
    </source>
</evidence>
<dbReference type="Proteomes" id="UP001311799">
    <property type="component" value="Unassembled WGS sequence"/>
</dbReference>
<dbReference type="SMART" id="SM00985">
    <property type="entry name" value="UBA_e1_C"/>
    <property type="match status" value="1"/>
</dbReference>
<gene>
    <name evidence="10" type="ORF">RS030_1190</name>
</gene>
<dbReference type="InterPro" id="IPR042063">
    <property type="entry name" value="Ubi_acti_E1_SCCH"/>
</dbReference>
<dbReference type="Pfam" id="PF10585">
    <property type="entry name" value="UBA_E1_SCCH"/>
    <property type="match status" value="1"/>
</dbReference>
<dbReference type="InterPro" id="IPR018965">
    <property type="entry name" value="Ub-activating_enz_E1_C"/>
</dbReference>
<dbReference type="EMBL" id="JAWDEY010000011">
    <property type="protein sequence ID" value="KAK6589605.1"/>
    <property type="molecule type" value="Genomic_DNA"/>
</dbReference>
<feature type="active site" description="Glycyl thioester intermediate" evidence="7">
    <location>
        <position position="634"/>
    </location>
</feature>
<dbReference type="PANTHER" id="PTHR10953:SF4">
    <property type="entry name" value="UBIQUITIN-ACTIVATING ENZYME E1 C-TERMINAL DOMAIN-CONTAINING PROTEIN"/>
    <property type="match status" value="1"/>
</dbReference>
<sequence>MGGGGSILFEIYLKCIILNFEIETLGNLSEFRVASKSDFFKWLEAMGKLIKLRVIIVGLRGLGVEIAKNIILAGPNSVTLVDDELCKYSDMGANFYITEIDVKQGHRRSDACVNKLAELNEYVNVKVHYGKVSEQLIFDHDVVVCADIPLSDQLHYNEICRSHSRNIGFISANSLGLCGSIFVDFGNSFNVFDPNGEEPKSAIIANITKEDEEIKVVCLAEKLLPFQEGDFVVFREVRGMSELNNTGPYKVTHTGKHHFTIQVGKGYFGEYEREGIVTQVKVPVNYNFKSLKEALEYPICDNQGMLLVPDLNKFGRSEQLFFAINSVLQYSDVSGSRPDHTDLQAIKECYSIAQTMNENSKEKIKAGDSRKHLIVTVDEIDENIVENVCKYSKCCLSPMASFLGGIAAQEIVKFVGKYTPLRQFFFFDSFEQLSLRSIEGVTPDEFMPLNSRYDDQIVIFGRKFQADLAEMNVFVVGAGALGCEFLKSMALLGLGCGHSGSITVTDMDSIETSNLNRQFLFRQNHVGSPKSEIAGQVIKTINKDINVISLQTRVGLETEDVFDDNFWEKINFVINALDNVPSRMYINDRCLWFEKPLLESGTLGTKANSETYLPHQTQSYSDNRDPAEESIPLCTLKHFPHAIEHTIEWARDSFQGIFTSDPQEAISFLNGPESYIRQLKERGNPNLLQEKTQKILELINWVSFKTPTHEDCIKKSILLFHDYFYCQIKQLLTNFPPDHVNNDGSPFWSGPKRCPIPIKLDIDDDLHFNFILSASNLFSSVVKLPEIKDYILIKKVVSEVTLPEFIAKTVFIKVDEGEDDKTGNENAEALSGSKNNEMSNIDECLNQLISLSDSQRSVCLGIIQPIEFEKDDDTNYHIDFMNSCANLRARNYSITECDRHKCKMIAGRIIPAMATTTAMITGLVSFEALKVASNKKRKIEYFKNSFINLSLPLFVITEPLPPHKTKSKEYDPIVGGPLRAKPDGFTSWDKLVIEQKDGTIQNIIDYLAQEMNLEAQIISFGNVCLYNAYMPTHEERKLSPVITLIEQITKKILPPTKNNITLEVSCCDIDDGVDTIIPSIKFIFK</sequence>
<dbReference type="Gene3D" id="3.40.50.720">
    <property type="entry name" value="NAD(P)-binding Rossmann-like Domain"/>
    <property type="match status" value="1"/>
</dbReference>
<dbReference type="SUPFAM" id="SSF69572">
    <property type="entry name" value="Activating enzymes of the ubiquitin-like proteins"/>
    <property type="match status" value="2"/>
</dbReference>
<dbReference type="PROSITE" id="PS00865">
    <property type="entry name" value="UBIQUITIN_ACTIVAT_2"/>
    <property type="match status" value="1"/>
</dbReference>
<dbReference type="Gene3D" id="2.40.30.180">
    <property type="entry name" value="Ubiquitin-activating enzyme E1, FCCH domain"/>
    <property type="match status" value="1"/>
</dbReference>
<evidence type="ECO:0000313" key="11">
    <source>
        <dbReference type="Proteomes" id="UP001311799"/>
    </source>
</evidence>
<keyword evidence="3 8" id="KW-0436">Ligase</keyword>
<dbReference type="InterPro" id="IPR018075">
    <property type="entry name" value="UBQ-activ_enz_E1"/>
</dbReference>
<feature type="domain" description="Ubiquitin-activating enzyme E1 C-terminal" evidence="9">
    <location>
        <begin position="942"/>
        <end position="1080"/>
    </location>
</feature>
<evidence type="ECO:0000256" key="2">
    <source>
        <dbReference type="ARBA" id="ARBA00005673"/>
    </source>
</evidence>
<evidence type="ECO:0000259" key="9">
    <source>
        <dbReference type="SMART" id="SM00985"/>
    </source>
</evidence>
<dbReference type="Gene3D" id="3.10.290.60">
    <property type="entry name" value="Ubiquitin-activating enzyme E1, UFD domain"/>
    <property type="match status" value="1"/>
</dbReference>
<accession>A0AAV9XXV3</accession>
<dbReference type="GO" id="GO:0031510">
    <property type="term" value="C:SUMO activating enzyme complex"/>
    <property type="evidence" value="ECO:0007669"/>
    <property type="project" value="TreeGrafter"/>
</dbReference>
<dbReference type="Pfam" id="PF00899">
    <property type="entry name" value="ThiF"/>
    <property type="match status" value="2"/>
</dbReference>
<dbReference type="InterPro" id="IPR035985">
    <property type="entry name" value="Ubiquitin-activating_enz"/>
</dbReference>
<dbReference type="InterPro" id="IPR038252">
    <property type="entry name" value="UBA_E1_C_sf"/>
</dbReference>
<evidence type="ECO:0000256" key="3">
    <source>
        <dbReference type="ARBA" id="ARBA00022598"/>
    </source>
</evidence>
<dbReference type="GO" id="GO:0005524">
    <property type="term" value="F:ATP binding"/>
    <property type="evidence" value="ECO:0007669"/>
    <property type="project" value="UniProtKB-KW"/>
</dbReference>
<evidence type="ECO:0000256" key="7">
    <source>
        <dbReference type="PROSITE-ProRule" id="PRU10132"/>
    </source>
</evidence>
<dbReference type="InterPro" id="IPR000011">
    <property type="entry name" value="UBQ/SUMO-activ_enz_E1-like"/>
</dbReference>
<keyword evidence="4 8" id="KW-0547">Nucleotide-binding</keyword>
<dbReference type="Gene3D" id="3.40.50.12550">
    <property type="entry name" value="Ubiquitin-activating enzyme E1, inactive adenylation domain, subdomain 2"/>
    <property type="match status" value="1"/>
</dbReference>
<name>A0AAV9XXV3_9CRYT</name>
<keyword evidence="11" id="KW-1185">Reference proteome</keyword>
<dbReference type="PANTHER" id="PTHR10953">
    <property type="entry name" value="UBIQUITIN-ACTIVATING ENZYME E1"/>
    <property type="match status" value="1"/>
</dbReference>
<dbReference type="GO" id="GO:0004839">
    <property type="term" value="F:ubiquitin activating enzyme activity"/>
    <property type="evidence" value="ECO:0007669"/>
    <property type="project" value="UniProtKB-EC"/>
</dbReference>
<comment type="similarity">
    <text evidence="2 8">Belongs to the ubiquitin-activating E1 family.</text>
</comment>
<comment type="caution">
    <text evidence="10">The sequence shown here is derived from an EMBL/GenBank/DDBJ whole genome shotgun (WGS) entry which is preliminary data.</text>
</comment>
<dbReference type="GO" id="GO:0005737">
    <property type="term" value="C:cytoplasm"/>
    <property type="evidence" value="ECO:0007669"/>
    <property type="project" value="TreeGrafter"/>
</dbReference>
<dbReference type="PRINTS" id="PR01849">
    <property type="entry name" value="UBIQUITINACT"/>
</dbReference>
<keyword evidence="6 8" id="KW-0067">ATP-binding</keyword>
<dbReference type="AlphaFoldDB" id="A0AAV9XXV3"/>
<dbReference type="Gene3D" id="3.50.50.80">
    <property type="entry name" value="Ubiquitin-activating enzyme E1, inactive adenylation domain, subdomain 1"/>
    <property type="match status" value="1"/>
</dbReference>
<evidence type="ECO:0000256" key="5">
    <source>
        <dbReference type="ARBA" id="ARBA00022786"/>
    </source>
</evidence>
<dbReference type="GO" id="GO:0016925">
    <property type="term" value="P:protein sumoylation"/>
    <property type="evidence" value="ECO:0007669"/>
    <property type="project" value="TreeGrafter"/>
</dbReference>
<evidence type="ECO:0000256" key="6">
    <source>
        <dbReference type="ARBA" id="ARBA00022840"/>
    </source>
</evidence>
<evidence type="ECO:0000256" key="4">
    <source>
        <dbReference type="ARBA" id="ARBA00022741"/>
    </source>
</evidence>
<protein>
    <submittedName>
        <fullName evidence="10">Ubiquitin-activating enzyme e1</fullName>
    </submittedName>
</protein>
<organism evidence="10 11">
    <name type="scientific">Cryptosporidium xiaoi</name>
    <dbReference type="NCBI Taxonomy" id="659607"/>
    <lineage>
        <taxon>Eukaryota</taxon>
        <taxon>Sar</taxon>
        <taxon>Alveolata</taxon>
        <taxon>Apicomplexa</taxon>
        <taxon>Conoidasida</taxon>
        <taxon>Coccidia</taxon>
        <taxon>Eucoccidiorida</taxon>
        <taxon>Eimeriorina</taxon>
        <taxon>Cryptosporidiidae</taxon>
        <taxon>Cryptosporidium</taxon>
    </lineage>
</organism>
<comment type="pathway">
    <text evidence="1">Protein modification; protein ubiquitination.</text>
</comment>
<dbReference type="InterPro" id="IPR000594">
    <property type="entry name" value="ThiF_NAD_FAD-bd"/>
</dbReference>
<dbReference type="GO" id="GO:0019948">
    <property type="term" value="F:SUMO activating enzyme activity"/>
    <property type="evidence" value="ECO:0007669"/>
    <property type="project" value="TreeGrafter"/>
</dbReference>
<proteinExistence type="inferred from homology"/>
<dbReference type="Gene3D" id="1.10.10.2660">
    <property type="entry name" value="Ubiquitin-activating enzyme E1, SCCH domain"/>
    <property type="match status" value="1"/>
</dbReference>
<evidence type="ECO:0000256" key="1">
    <source>
        <dbReference type="ARBA" id="ARBA00004906"/>
    </source>
</evidence>
<keyword evidence="5 8" id="KW-0833">Ubl conjugation pathway</keyword>
<reference evidence="10 11" key="1">
    <citation type="submission" date="2023-10" db="EMBL/GenBank/DDBJ databases">
        <title>Comparative genomics analysis reveals potential genetic determinants of host preference in Cryptosporidium xiaoi.</title>
        <authorList>
            <person name="Xiao L."/>
            <person name="Li J."/>
        </authorList>
    </citation>
    <scope>NUCLEOTIDE SEQUENCE [LARGE SCALE GENOMIC DNA]</scope>
    <source>
        <strain evidence="10 11">52996</strain>
    </source>
</reference>
<dbReference type="InterPro" id="IPR033127">
    <property type="entry name" value="UBQ-activ_enz_E1_Cys_AS"/>
</dbReference>
<evidence type="ECO:0000256" key="8">
    <source>
        <dbReference type="RuleBase" id="RU000519"/>
    </source>
</evidence>
<dbReference type="InterPro" id="IPR045886">
    <property type="entry name" value="ThiF/MoeB/HesA"/>
</dbReference>
<dbReference type="InterPro" id="IPR019572">
    <property type="entry name" value="UBA_E1_SCCH"/>
</dbReference>
<dbReference type="CDD" id="cd01490">
    <property type="entry name" value="Ube1_repeat2"/>
    <property type="match status" value="1"/>
</dbReference>
<dbReference type="InterPro" id="IPR042302">
    <property type="entry name" value="E1_FCCH_sf"/>
</dbReference>
<dbReference type="InterPro" id="IPR042449">
    <property type="entry name" value="Ub-E1_IAD_1"/>
</dbReference>